<gene>
    <name evidence="1" type="ORF">CIB95_04985</name>
</gene>
<dbReference type="Proteomes" id="UP000217083">
    <property type="component" value="Unassembled WGS sequence"/>
</dbReference>
<protein>
    <submittedName>
        <fullName evidence="1">Uncharacterized protein</fullName>
    </submittedName>
</protein>
<dbReference type="RefSeq" id="WP_094922726.1">
    <property type="nucleotide sequence ID" value="NZ_NPIA01000002.1"/>
</dbReference>
<dbReference type="EMBL" id="NPIA01000002">
    <property type="protein sequence ID" value="OZM57723.1"/>
    <property type="molecule type" value="Genomic_DNA"/>
</dbReference>
<reference evidence="1 2" key="2">
    <citation type="submission" date="2017-09" db="EMBL/GenBank/DDBJ databases">
        <title>Bacillus patelloidae sp. nov., isolated from the intestinal tract of a marine limpet.</title>
        <authorList>
            <person name="Liu R."/>
            <person name="Dong C."/>
            <person name="Shao Z."/>
        </authorList>
    </citation>
    <scope>NUCLEOTIDE SEQUENCE [LARGE SCALE GENOMIC DNA]</scope>
    <source>
        <strain evidence="1 2">SA5d-4</strain>
    </source>
</reference>
<keyword evidence="2" id="KW-1185">Reference proteome</keyword>
<sequence>MNWKKIFTSKLLIAFIALLIVFLIVERIGFFNTNTGTVVTVLEVNEDTMLVENIQNEQFIVKVPKIITPLLIENNEYFIEYEYSNWSKPNLVYIQY</sequence>
<evidence type="ECO:0000313" key="1">
    <source>
        <dbReference type="EMBL" id="OZM57723.1"/>
    </source>
</evidence>
<proteinExistence type="predicted"/>
<organism evidence="1 2">
    <name type="scientific">Lottiidibacillus patelloidae</name>
    <dbReference type="NCBI Taxonomy" id="2670334"/>
    <lineage>
        <taxon>Bacteria</taxon>
        <taxon>Bacillati</taxon>
        <taxon>Bacillota</taxon>
        <taxon>Bacilli</taxon>
        <taxon>Bacillales</taxon>
        <taxon>Bacillaceae</taxon>
        <taxon>Lottiidibacillus</taxon>
    </lineage>
</organism>
<accession>A0A263BVE4</accession>
<name>A0A263BVE4_9BACI</name>
<comment type="caution">
    <text evidence="1">The sequence shown here is derived from an EMBL/GenBank/DDBJ whole genome shotgun (WGS) entry which is preliminary data.</text>
</comment>
<dbReference type="AlphaFoldDB" id="A0A263BVE4"/>
<reference evidence="2" key="1">
    <citation type="submission" date="2017-08" db="EMBL/GenBank/DDBJ databases">
        <authorList>
            <person name="Huang Z."/>
        </authorList>
    </citation>
    <scope>NUCLEOTIDE SEQUENCE [LARGE SCALE GENOMIC DNA]</scope>
    <source>
        <strain evidence="2">SA5d-4</strain>
    </source>
</reference>
<evidence type="ECO:0000313" key="2">
    <source>
        <dbReference type="Proteomes" id="UP000217083"/>
    </source>
</evidence>